<comment type="caution">
    <text evidence="2">The sequence shown here is derived from an EMBL/GenBank/DDBJ whole genome shotgun (WGS) entry which is preliminary data.</text>
</comment>
<dbReference type="EMBL" id="BAAALD010000018">
    <property type="protein sequence ID" value="GAA1081260.1"/>
    <property type="molecule type" value="Genomic_DNA"/>
</dbReference>
<dbReference type="Proteomes" id="UP001499987">
    <property type="component" value="Unassembled WGS sequence"/>
</dbReference>
<protein>
    <submittedName>
        <fullName evidence="2">Uncharacterized protein</fullName>
    </submittedName>
</protein>
<keyword evidence="3" id="KW-1185">Reference proteome</keyword>
<accession>A0ABN1TFG7</accession>
<dbReference type="InterPro" id="IPR008949">
    <property type="entry name" value="Isoprenoid_synthase_dom_sf"/>
</dbReference>
<evidence type="ECO:0000313" key="3">
    <source>
        <dbReference type="Proteomes" id="UP001499987"/>
    </source>
</evidence>
<evidence type="ECO:0000313" key="2">
    <source>
        <dbReference type="EMBL" id="GAA1081260.1"/>
    </source>
</evidence>
<feature type="region of interest" description="Disordered" evidence="1">
    <location>
        <begin position="66"/>
        <end position="91"/>
    </location>
</feature>
<reference evidence="2 3" key="1">
    <citation type="journal article" date="2019" name="Int. J. Syst. Evol. Microbiol.">
        <title>The Global Catalogue of Microorganisms (GCM) 10K type strain sequencing project: providing services to taxonomists for standard genome sequencing and annotation.</title>
        <authorList>
            <consortium name="The Broad Institute Genomics Platform"/>
            <consortium name="The Broad Institute Genome Sequencing Center for Infectious Disease"/>
            <person name="Wu L."/>
            <person name="Ma J."/>
        </authorList>
    </citation>
    <scope>NUCLEOTIDE SEQUENCE [LARGE SCALE GENOMIC DNA]</scope>
    <source>
        <strain evidence="2 3">JCM 13002</strain>
    </source>
</reference>
<evidence type="ECO:0000256" key="1">
    <source>
        <dbReference type="SAM" id="MobiDB-lite"/>
    </source>
</evidence>
<dbReference type="InterPro" id="IPR010296">
    <property type="entry name" value="DUF899_thioredox"/>
</dbReference>
<dbReference type="Pfam" id="PF05988">
    <property type="entry name" value="DUF899"/>
    <property type="match status" value="1"/>
</dbReference>
<gene>
    <name evidence="2" type="ORF">GCM10009663_25110</name>
</gene>
<name>A0ABN1TFG7_9ACTN</name>
<dbReference type="Gene3D" id="1.10.600.10">
    <property type="entry name" value="Farnesyl Diphosphate Synthase"/>
    <property type="match status" value="1"/>
</dbReference>
<organism evidence="2 3">
    <name type="scientific">Kitasatospora arboriphila</name>
    <dbReference type="NCBI Taxonomy" id="258052"/>
    <lineage>
        <taxon>Bacteria</taxon>
        <taxon>Bacillati</taxon>
        <taxon>Actinomycetota</taxon>
        <taxon>Actinomycetes</taxon>
        <taxon>Kitasatosporales</taxon>
        <taxon>Streptomycetaceae</taxon>
        <taxon>Kitasatospora</taxon>
    </lineage>
</organism>
<proteinExistence type="predicted"/>
<sequence length="196" mass="20934">MPNLQPIRPPLVGIGGRLRDDHLDLFDDDDDATGRSTDADLRAGRRSCAVSALLAAADETQRAVVESAPGDPYCPRRHDRAHPRAGPAAGRGREALLRPAAAPVRWMHDWTGGRLAGGRHCRLSPRATVTAGDRTPRWVPVEKDYRFGTADGTTSLAGLFGGRSRLLVHHFVFGPPYEAGCPATTSTPAASMLAAI</sequence>